<feature type="transmembrane region" description="Helical" evidence="1">
    <location>
        <begin position="76"/>
        <end position="96"/>
    </location>
</feature>
<feature type="transmembrane region" description="Helical" evidence="1">
    <location>
        <begin position="6"/>
        <end position="28"/>
    </location>
</feature>
<dbReference type="AlphaFoldDB" id="A0A4Y1X2M2"/>
<sequence length="106" mass="12175">MELSPHLLTGTLLIVCGLLAKRFPMLISGYNTMPEEKRKNVDIEGLSSFVQRHLVIIGCLWILLATTLALTDQQDALPVILVIYLPVYVIWMVVRAQRYDHNERKR</sequence>
<name>A0A4Y1X2M2_9BACT</name>
<dbReference type="Proteomes" id="UP000319374">
    <property type="component" value="Chromosome"/>
</dbReference>
<keyword evidence="1" id="KW-0812">Transmembrane</keyword>
<protein>
    <recommendedName>
        <fullName evidence="4">DUF3784 domain-containing protein</fullName>
    </recommendedName>
</protein>
<dbReference type="EMBL" id="AP019736">
    <property type="protein sequence ID" value="BBL06736.1"/>
    <property type="molecule type" value="Genomic_DNA"/>
</dbReference>
<evidence type="ECO:0008006" key="4">
    <source>
        <dbReference type="Google" id="ProtNLM"/>
    </source>
</evidence>
<proteinExistence type="predicted"/>
<keyword evidence="1" id="KW-1133">Transmembrane helix</keyword>
<dbReference type="KEGG" id="ada:A5CPEGH6_13740"/>
<keyword evidence="1" id="KW-0472">Membrane</keyword>
<evidence type="ECO:0000313" key="3">
    <source>
        <dbReference type="Proteomes" id="UP000319374"/>
    </source>
</evidence>
<dbReference type="GeneID" id="98673351"/>
<gene>
    <name evidence="2" type="ORF">A5CPEGH6_13740</name>
</gene>
<dbReference type="Pfam" id="PF12650">
    <property type="entry name" value="DUF3784"/>
    <property type="match status" value="1"/>
</dbReference>
<dbReference type="RefSeq" id="WP_141428524.1">
    <property type="nucleotide sequence ID" value="NZ_AP019736.1"/>
</dbReference>
<keyword evidence="3" id="KW-1185">Reference proteome</keyword>
<evidence type="ECO:0000256" key="1">
    <source>
        <dbReference type="SAM" id="Phobius"/>
    </source>
</evidence>
<dbReference type="InterPro" id="IPR017259">
    <property type="entry name" value="UCP037672"/>
</dbReference>
<reference evidence="3" key="1">
    <citation type="submission" date="2019-06" db="EMBL/GenBank/DDBJ databases">
        <title>Alistipes onderdonkii subsp. vulgaris subsp. nov., Alistipes dispar sp. nov. and Alistipes communis sp. nov., isolated from human faeces, and creation of Alistipes onderdonkii subsp. onderdonkii subsp. nov.</title>
        <authorList>
            <person name="Sakamoto M."/>
            <person name="Ikeyama N."/>
            <person name="Ogata Y."/>
            <person name="Suda W."/>
            <person name="Iino T."/>
            <person name="Hattori M."/>
            <person name="Ohkuma M."/>
        </authorList>
    </citation>
    <scope>NUCLEOTIDE SEQUENCE [LARGE SCALE GENOMIC DNA]</scope>
    <source>
        <strain evidence="3">5CPEGH6</strain>
    </source>
</reference>
<evidence type="ECO:0000313" key="2">
    <source>
        <dbReference type="EMBL" id="BBL06736.1"/>
    </source>
</evidence>
<feature type="transmembrane region" description="Helical" evidence="1">
    <location>
        <begin position="49"/>
        <end position="70"/>
    </location>
</feature>
<dbReference type="OrthoDB" id="836288at2"/>
<organism evidence="2 3">
    <name type="scientific">Alistipes dispar</name>
    <dbReference type="NCBI Taxonomy" id="2585119"/>
    <lineage>
        <taxon>Bacteria</taxon>
        <taxon>Pseudomonadati</taxon>
        <taxon>Bacteroidota</taxon>
        <taxon>Bacteroidia</taxon>
        <taxon>Bacteroidales</taxon>
        <taxon>Rikenellaceae</taxon>
        <taxon>Alistipes</taxon>
    </lineage>
</organism>
<accession>A0A4Y1X2M2</accession>